<dbReference type="RefSeq" id="WP_263594968.1">
    <property type="nucleotide sequence ID" value="NZ_CP107020.1"/>
</dbReference>
<keyword evidence="4" id="KW-1185">Reference proteome</keyword>
<dbReference type="Proteomes" id="UP001164305">
    <property type="component" value="Chromosome"/>
</dbReference>
<dbReference type="GO" id="GO:0005524">
    <property type="term" value="F:ATP binding"/>
    <property type="evidence" value="ECO:0007669"/>
    <property type="project" value="UniProtKB-KW"/>
</dbReference>
<name>A0ABY6G3U4_9MICO</name>
<evidence type="ECO:0000259" key="2">
    <source>
        <dbReference type="Pfam" id="PF13191"/>
    </source>
</evidence>
<feature type="domain" description="Orc1-like AAA ATPase" evidence="2">
    <location>
        <begin position="16"/>
        <end position="179"/>
    </location>
</feature>
<sequence length="391" mass="41469">MPNPFRASFGAVPPFLAGRDLVLDDFEAALDHGPGAEGRATLVMGARGTGKTVLLTEMEAIARDHDWQVVSLHTSAGSLLEEARTQAVEILRDLDPEATRFRATGGSVGSIASLHGEVVDQYGAPALSPASTLSRLTTLLGADTGLLFTLDEVQSVDLEHLAAFAQIYQDLVRAEQNVAFVGAGVGAGVRTLLDSPKTTFLRRARRVEIGMVDLGSAAAAIQATVAATEKSIDAAAAVRAAEISCGYPYLIQYVGAQTWAHAGDADEILLEDAEGAREGAIAQMATNVIEPALRSLAARKREYLEAMLLDDGPSAVADIATRLGVAAGYQSVYRERLLDDELIRPGERGTVEFALPYLREALLAGRGRDAEAAPLASGVRARRTRGPRDRR</sequence>
<gene>
    <name evidence="3" type="ORF">BRM3_04885</name>
</gene>
<dbReference type="SUPFAM" id="SSF52540">
    <property type="entry name" value="P-loop containing nucleoside triphosphate hydrolases"/>
    <property type="match status" value="1"/>
</dbReference>
<proteinExistence type="predicted"/>
<keyword evidence="3" id="KW-0547">Nucleotide-binding</keyword>
<dbReference type="EMBL" id="CP107020">
    <property type="protein sequence ID" value="UYG17760.1"/>
    <property type="molecule type" value="Genomic_DNA"/>
</dbReference>
<dbReference type="InterPro" id="IPR041664">
    <property type="entry name" value="AAA_16"/>
</dbReference>
<feature type="compositionally biased region" description="Basic residues" evidence="1">
    <location>
        <begin position="380"/>
        <end position="391"/>
    </location>
</feature>
<dbReference type="Pfam" id="PF13191">
    <property type="entry name" value="AAA_16"/>
    <property type="match status" value="1"/>
</dbReference>
<accession>A0ABY6G3U4</accession>
<dbReference type="Gene3D" id="3.40.50.300">
    <property type="entry name" value="P-loop containing nucleotide triphosphate hydrolases"/>
    <property type="match status" value="1"/>
</dbReference>
<evidence type="ECO:0000313" key="3">
    <source>
        <dbReference type="EMBL" id="UYG17760.1"/>
    </source>
</evidence>
<protein>
    <submittedName>
        <fullName evidence="3">ATP-binding protein</fullName>
    </submittedName>
</protein>
<feature type="region of interest" description="Disordered" evidence="1">
    <location>
        <begin position="369"/>
        <end position="391"/>
    </location>
</feature>
<evidence type="ECO:0000313" key="4">
    <source>
        <dbReference type="Proteomes" id="UP001164305"/>
    </source>
</evidence>
<organism evidence="3 4">
    <name type="scientific">Brachybacterium huguangmaarense</name>
    <dbReference type="NCBI Taxonomy" id="1652028"/>
    <lineage>
        <taxon>Bacteria</taxon>
        <taxon>Bacillati</taxon>
        <taxon>Actinomycetota</taxon>
        <taxon>Actinomycetes</taxon>
        <taxon>Micrococcales</taxon>
        <taxon>Dermabacteraceae</taxon>
        <taxon>Brachybacterium</taxon>
    </lineage>
</organism>
<reference evidence="3" key="1">
    <citation type="submission" date="2022-10" db="EMBL/GenBank/DDBJ databases">
        <title>Whole-Genome Sequencing of Brachybacterium huguangmaarense BRM-3, Isolated from Betula schmidtii.</title>
        <authorList>
            <person name="Haam D."/>
        </authorList>
    </citation>
    <scope>NUCLEOTIDE SEQUENCE</scope>
    <source>
        <strain evidence="3">BRM-3</strain>
    </source>
</reference>
<evidence type="ECO:0000256" key="1">
    <source>
        <dbReference type="SAM" id="MobiDB-lite"/>
    </source>
</evidence>
<dbReference type="InterPro" id="IPR027417">
    <property type="entry name" value="P-loop_NTPase"/>
</dbReference>
<keyword evidence="3" id="KW-0067">ATP-binding</keyword>